<evidence type="ECO:0008006" key="4">
    <source>
        <dbReference type="Google" id="ProtNLM"/>
    </source>
</evidence>
<dbReference type="RefSeq" id="WP_236299198.1">
    <property type="nucleotide sequence ID" value="NZ_WKEB01000188.1"/>
</dbReference>
<name>A0AAW5A5S2_9PSED</name>
<comment type="caution">
    <text evidence="2">The sequence shown here is derived from an EMBL/GenBank/DDBJ whole genome shotgun (WGS) entry which is preliminary data.</text>
</comment>
<accession>A0AAW5A5S2</accession>
<protein>
    <recommendedName>
        <fullName evidence="4">DNA recombination protein RmuC</fullName>
    </recommendedName>
</protein>
<gene>
    <name evidence="2" type="ORF">GIW75_07275</name>
</gene>
<dbReference type="Proteomes" id="UP000814172">
    <property type="component" value="Unassembled WGS sequence"/>
</dbReference>
<organism evidence="2 3">
    <name type="scientific">Pseudomonas proteolytica</name>
    <dbReference type="NCBI Taxonomy" id="219574"/>
    <lineage>
        <taxon>Bacteria</taxon>
        <taxon>Pseudomonadati</taxon>
        <taxon>Pseudomonadota</taxon>
        <taxon>Gammaproteobacteria</taxon>
        <taxon>Pseudomonadales</taxon>
        <taxon>Pseudomonadaceae</taxon>
        <taxon>Pseudomonas</taxon>
    </lineage>
</organism>
<keyword evidence="1" id="KW-0812">Transmembrane</keyword>
<reference evidence="2 3" key="1">
    <citation type="submission" date="2019-11" db="EMBL/GenBank/DDBJ databases">
        <title>Epiphytic Pseudomonas syringae from cherry orchards.</title>
        <authorList>
            <person name="Hulin M.T."/>
        </authorList>
    </citation>
    <scope>NUCLEOTIDE SEQUENCE [LARGE SCALE GENOMIC DNA]</scope>
    <source>
        <strain evidence="2 3">PA-6-9F</strain>
    </source>
</reference>
<keyword evidence="1" id="KW-0472">Membrane</keyword>
<dbReference type="AlphaFoldDB" id="A0AAW5A5S2"/>
<dbReference type="EMBL" id="WKEW01000016">
    <property type="protein sequence ID" value="MCF5056758.1"/>
    <property type="molecule type" value="Genomic_DNA"/>
</dbReference>
<sequence>MHSTQLTIIIAIAVICLVALAYFFRRVALLAIDRAHQEGLTAGLKAQYSRIEALNLDLSRKSALLQSANIDATERNAELTERLTLLDAQLQQLRASPIIQADHELLVALAATLDLALQTWQPIKGTEPVVARAAVQKHGLAKLITRTSTLVNATTLINRDSLDTRLIEFLNTKGDLWGDLENSTLTFPHDANPGGYPHLRDALREAVEQEDLRLQREFSGEAAA</sequence>
<evidence type="ECO:0000313" key="2">
    <source>
        <dbReference type="EMBL" id="MCF5056758.1"/>
    </source>
</evidence>
<evidence type="ECO:0000313" key="3">
    <source>
        <dbReference type="Proteomes" id="UP000814172"/>
    </source>
</evidence>
<keyword evidence="3" id="KW-1185">Reference proteome</keyword>
<proteinExistence type="predicted"/>
<feature type="transmembrane region" description="Helical" evidence="1">
    <location>
        <begin position="6"/>
        <end position="24"/>
    </location>
</feature>
<evidence type="ECO:0000256" key="1">
    <source>
        <dbReference type="SAM" id="Phobius"/>
    </source>
</evidence>
<keyword evidence="1" id="KW-1133">Transmembrane helix</keyword>